<sequence>MTDSSTGENVHAATSPEKCREMERKYGWELKQIKPTRDQTLKVNCVFSGEQTSFEDERND</sequence>
<dbReference type="AlphaFoldDB" id="A0A6B3N7J1"/>
<dbReference type="EMBL" id="JAAHFQ010000306">
    <property type="protein sequence ID" value="NER29089.1"/>
    <property type="molecule type" value="Genomic_DNA"/>
</dbReference>
<proteinExistence type="predicted"/>
<reference evidence="1" key="1">
    <citation type="submission" date="2019-11" db="EMBL/GenBank/DDBJ databases">
        <title>Genomic insights into an expanded diversity of filamentous marine cyanobacteria reveals the extraordinary biosynthetic potential of Moorea and Okeania.</title>
        <authorList>
            <person name="Ferreira Leao T."/>
            <person name="Wang M."/>
            <person name="Moss N."/>
            <person name="Da Silva R."/>
            <person name="Sanders J."/>
            <person name="Nurk S."/>
            <person name="Gurevich A."/>
            <person name="Humphrey G."/>
            <person name="Reher R."/>
            <person name="Zhu Q."/>
            <person name="Belda-Ferre P."/>
            <person name="Glukhov E."/>
            <person name="Rex R."/>
            <person name="Dorrestein P.C."/>
            <person name="Knight R."/>
            <person name="Pevzner P."/>
            <person name="Gerwick W.H."/>
            <person name="Gerwick L."/>
        </authorList>
    </citation>
    <scope>NUCLEOTIDE SEQUENCE</scope>
    <source>
        <strain evidence="1">SIO1C4</strain>
    </source>
</reference>
<gene>
    <name evidence="1" type="ORF">F6J89_15995</name>
</gene>
<accession>A0A6B3N7J1</accession>
<name>A0A6B3N7J1_9CYAN</name>
<protein>
    <submittedName>
        <fullName evidence="1">Uncharacterized protein</fullName>
    </submittedName>
</protein>
<evidence type="ECO:0000313" key="1">
    <source>
        <dbReference type="EMBL" id="NER29089.1"/>
    </source>
</evidence>
<comment type="caution">
    <text evidence="1">The sequence shown here is derived from an EMBL/GenBank/DDBJ whole genome shotgun (WGS) entry which is preliminary data.</text>
</comment>
<organism evidence="1">
    <name type="scientific">Symploca sp. SIO1C4</name>
    <dbReference type="NCBI Taxonomy" id="2607765"/>
    <lineage>
        <taxon>Bacteria</taxon>
        <taxon>Bacillati</taxon>
        <taxon>Cyanobacteriota</taxon>
        <taxon>Cyanophyceae</taxon>
        <taxon>Coleofasciculales</taxon>
        <taxon>Coleofasciculaceae</taxon>
        <taxon>Symploca</taxon>
    </lineage>
</organism>